<dbReference type="SUPFAM" id="SSF50129">
    <property type="entry name" value="GroES-like"/>
    <property type="match status" value="1"/>
</dbReference>
<dbReference type="CDD" id="cd00320">
    <property type="entry name" value="cpn10"/>
    <property type="match status" value="1"/>
</dbReference>
<organism evidence="2">
    <name type="scientific">marine sediment metagenome</name>
    <dbReference type="NCBI Taxonomy" id="412755"/>
    <lineage>
        <taxon>unclassified sequences</taxon>
        <taxon>metagenomes</taxon>
        <taxon>ecological metagenomes</taxon>
    </lineage>
</organism>
<dbReference type="GO" id="GO:0044183">
    <property type="term" value="F:protein folding chaperone"/>
    <property type="evidence" value="ECO:0007669"/>
    <property type="project" value="InterPro"/>
</dbReference>
<gene>
    <name evidence="2" type="ORF">LCGC14_2221620</name>
</gene>
<dbReference type="InterPro" id="IPR011032">
    <property type="entry name" value="GroES-like_sf"/>
</dbReference>
<dbReference type="EMBL" id="LAZR01029691">
    <property type="protein sequence ID" value="KKL58811.1"/>
    <property type="molecule type" value="Genomic_DNA"/>
</dbReference>
<comment type="caution">
    <text evidence="2">The sequence shown here is derived from an EMBL/GenBank/DDBJ whole genome shotgun (WGS) entry which is preliminary data.</text>
</comment>
<dbReference type="Gene3D" id="2.30.33.40">
    <property type="entry name" value="GroES chaperonin"/>
    <property type="match status" value="1"/>
</dbReference>
<sequence length="85" mass="9271">MIEALQDNVIIEPTKSPIVATKIILPDRPASSSQFGTVRFIGPDVGRLVVGDVVILPIWNDDELEVDGKKYIVIAEGNISVRISK</sequence>
<evidence type="ECO:0000313" key="2">
    <source>
        <dbReference type="EMBL" id="KKL58811.1"/>
    </source>
</evidence>
<evidence type="ECO:0000256" key="1">
    <source>
        <dbReference type="ARBA" id="ARBA00023186"/>
    </source>
</evidence>
<dbReference type="AlphaFoldDB" id="A0A0F9DYE5"/>
<dbReference type="InterPro" id="IPR037124">
    <property type="entry name" value="Chaperonin_GroES_sf"/>
</dbReference>
<evidence type="ECO:0008006" key="3">
    <source>
        <dbReference type="Google" id="ProtNLM"/>
    </source>
</evidence>
<dbReference type="Pfam" id="PF00166">
    <property type="entry name" value="Cpn10"/>
    <property type="match status" value="1"/>
</dbReference>
<protein>
    <recommendedName>
        <fullName evidence="3">10 kDa chaperonin</fullName>
    </recommendedName>
</protein>
<reference evidence="2" key="1">
    <citation type="journal article" date="2015" name="Nature">
        <title>Complex archaea that bridge the gap between prokaryotes and eukaryotes.</title>
        <authorList>
            <person name="Spang A."/>
            <person name="Saw J.H."/>
            <person name="Jorgensen S.L."/>
            <person name="Zaremba-Niedzwiedzka K."/>
            <person name="Martijn J."/>
            <person name="Lind A.E."/>
            <person name="van Eijk R."/>
            <person name="Schleper C."/>
            <person name="Guy L."/>
            <person name="Ettema T.J."/>
        </authorList>
    </citation>
    <scope>NUCLEOTIDE SEQUENCE</scope>
</reference>
<name>A0A0F9DYE5_9ZZZZ</name>
<dbReference type="GO" id="GO:0005524">
    <property type="term" value="F:ATP binding"/>
    <property type="evidence" value="ECO:0007669"/>
    <property type="project" value="InterPro"/>
</dbReference>
<accession>A0A0F9DYE5</accession>
<dbReference type="InterPro" id="IPR020818">
    <property type="entry name" value="Chaperonin_GroES"/>
</dbReference>
<keyword evidence="1" id="KW-0143">Chaperone</keyword>
<proteinExistence type="predicted"/>
<dbReference type="PRINTS" id="PR00297">
    <property type="entry name" value="CHAPERONIN10"/>
</dbReference>
<dbReference type="SMART" id="SM00883">
    <property type="entry name" value="Cpn10"/>
    <property type="match status" value="1"/>
</dbReference>